<feature type="domain" description="Suppressor of fused-like" evidence="1">
    <location>
        <begin position="42"/>
        <end position="197"/>
    </location>
</feature>
<gene>
    <name evidence="2" type="ORF">AB2L28_06215</name>
</gene>
<evidence type="ECO:0000313" key="3">
    <source>
        <dbReference type="Proteomes" id="UP001566476"/>
    </source>
</evidence>
<organism evidence="2 3">
    <name type="scientific">Kineococcus mangrovi</name>
    <dbReference type="NCBI Taxonomy" id="1660183"/>
    <lineage>
        <taxon>Bacteria</taxon>
        <taxon>Bacillati</taxon>
        <taxon>Actinomycetota</taxon>
        <taxon>Actinomycetes</taxon>
        <taxon>Kineosporiales</taxon>
        <taxon>Kineosporiaceae</taxon>
        <taxon>Kineococcus</taxon>
    </lineage>
</organism>
<evidence type="ECO:0000313" key="2">
    <source>
        <dbReference type="EMBL" id="MEZ0491831.1"/>
    </source>
</evidence>
<dbReference type="RefSeq" id="WP_370717888.1">
    <property type="nucleotide sequence ID" value="NZ_JBGGTQ010000003.1"/>
</dbReference>
<comment type="caution">
    <text evidence="2">The sequence shown here is derived from an EMBL/GenBank/DDBJ whole genome shotgun (WGS) entry which is preliminary data.</text>
</comment>
<name>A0ABV4I3H5_9ACTN</name>
<protein>
    <submittedName>
        <fullName evidence="2">Suppressor of fused domain protein</fullName>
    </submittedName>
</protein>
<dbReference type="InterPro" id="IPR020941">
    <property type="entry name" value="SUFU-like_domain"/>
</dbReference>
<sequence length="201" mass="21741">MSVPAPPPSDAEVRMARFVGEQLVPDGRPQIEEFLNRDETLSLDVLTAADAPGPGFTSVSTLTMHRSPNLVGGPGSGVDVRVELVTVLEDVEERLATGLLVASAFAALGEPWPLSPSTVFPGIVADLLGGRTEHLLLTAPGNFPRLSRYRLEPGVDVHWLQAVPVHESERRFLLEHGLDALEERFEAAEVAFYDVTRDAVV</sequence>
<accession>A0ABV4I3H5</accession>
<reference evidence="2 3" key="1">
    <citation type="submission" date="2024-07" db="EMBL/GenBank/DDBJ databases">
        <authorList>
            <person name="Thanompreechachai J."/>
            <person name="Duangmal K."/>
        </authorList>
    </citation>
    <scope>NUCLEOTIDE SEQUENCE [LARGE SCALE GENOMIC DNA]</scope>
    <source>
        <strain evidence="2 3">TBRC 1896</strain>
    </source>
</reference>
<dbReference type="EMBL" id="JBGGTQ010000003">
    <property type="protein sequence ID" value="MEZ0491831.1"/>
    <property type="molecule type" value="Genomic_DNA"/>
</dbReference>
<dbReference type="Proteomes" id="UP001566476">
    <property type="component" value="Unassembled WGS sequence"/>
</dbReference>
<proteinExistence type="predicted"/>
<evidence type="ECO:0000259" key="1">
    <source>
        <dbReference type="Pfam" id="PF05076"/>
    </source>
</evidence>
<keyword evidence="3" id="KW-1185">Reference proteome</keyword>
<dbReference type="Pfam" id="PF05076">
    <property type="entry name" value="SUFU"/>
    <property type="match status" value="1"/>
</dbReference>